<keyword evidence="3 6" id="KW-0812">Transmembrane</keyword>
<keyword evidence="5 6" id="KW-0472">Membrane</keyword>
<comment type="subcellular location">
    <subcellularLocation>
        <location evidence="1">Membrane</location>
        <topology evidence="1">Multi-pass membrane protein</topology>
    </subcellularLocation>
</comment>
<dbReference type="GO" id="GO:0016020">
    <property type="term" value="C:membrane"/>
    <property type="evidence" value="ECO:0007669"/>
    <property type="project" value="UniProtKB-SubCell"/>
</dbReference>
<organism evidence="7 8">
    <name type="scientific">Gracilariopsis chorda</name>
    <dbReference type="NCBI Taxonomy" id="448386"/>
    <lineage>
        <taxon>Eukaryota</taxon>
        <taxon>Rhodophyta</taxon>
        <taxon>Florideophyceae</taxon>
        <taxon>Rhodymeniophycidae</taxon>
        <taxon>Gracilariales</taxon>
        <taxon>Gracilariaceae</taxon>
        <taxon>Gracilariopsis</taxon>
    </lineage>
</organism>
<name>A0A2V3IUG1_9FLOR</name>
<evidence type="ECO:0000313" key="8">
    <source>
        <dbReference type="Proteomes" id="UP000247409"/>
    </source>
</evidence>
<dbReference type="EMBL" id="NBIV01000054">
    <property type="protein sequence ID" value="PXF45751.1"/>
    <property type="molecule type" value="Genomic_DNA"/>
</dbReference>
<evidence type="ECO:0000256" key="1">
    <source>
        <dbReference type="ARBA" id="ARBA00004141"/>
    </source>
</evidence>
<feature type="transmembrane region" description="Helical" evidence="6">
    <location>
        <begin position="70"/>
        <end position="97"/>
    </location>
</feature>
<keyword evidence="4 6" id="KW-1133">Transmembrane helix</keyword>
<dbReference type="Proteomes" id="UP000247409">
    <property type="component" value="Unassembled WGS sequence"/>
</dbReference>
<evidence type="ECO:0000256" key="5">
    <source>
        <dbReference type="ARBA" id="ARBA00023136"/>
    </source>
</evidence>
<dbReference type="STRING" id="448386.A0A2V3IUG1"/>
<evidence type="ECO:0000256" key="2">
    <source>
        <dbReference type="ARBA" id="ARBA00006945"/>
    </source>
</evidence>
<gene>
    <name evidence="7" type="ORF">BWQ96_04519</name>
</gene>
<feature type="transmembrane region" description="Helical" evidence="6">
    <location>
        <begin position="202"/>
        <end position="221"/>
    </location>
</feature>
<protein>
    <submittedName>
        <fullName evidence="7">Surfeit locus protein 4</fullName>
    </submittedName>
</protein>
<accession>A0A2V3IUG1</accession>
<evidence type="ECO:0000256" key="3">
    <source>
        <dbReference type="ARBA" id="ARBA00022692"/>
    </source>
</evidence>
<proteinExistence type="inferred from homology"/>
<dbReference type="AlphaFoldDB" id="A0A2V3IUG1"/>
<evidence type="ECO:0000256" key="4">
    <source>
        <dbReference type="ARBA" id="ARBA00022989"/>
    </source>
</evidence>
<comment type="similarity">
    <text evidence="2">Belongs to the SURF4 family.</text>
</comment>
<feature type="transmembrane region" description="Helical" evidence="6">
    <location>
        <begin position="228"/>
        <end position="248"/>
    </location>
</feature>
<feature type="transmembrane region" description="Helical" evidence="6">
    <location>
        <begin position="109"/>
        <end position="126"/>
    </location>
</feature>
<dbReference type="InterPro" id="IPR002995">
    <property type="entry name" value="Surf4"/>
</dbReference>
<evidence type="ECO:0000313" key="7">
    <source>
        <dbReference type="EMBL" id="PXF45751.1"/>
    </source>
</evidence>
<keyword evidence="8" id="KW-1185">Reference proteome</keyword>
<evidence type="ECO:0000256" key="6">
    <source>
        <dbReference type="SAM" id="Phobius"/>
    </source>
</evidence>
<feature type="transmembrane region" description="Helical" evidence="6">
    <location>
        <begin position="260"/>
        <end position="283"/>
    </location>
</feature>
<sequence length="292" mass="32308">MDSSMNNTVDVSSLPKVVRQNLSTLRKFRKQVSPYLPLACRILLISTFLEDGIRVLFELNHQVDFLHHEYYIPSFIAAFMLLTNIIISFIAIAIILAGKRFARGMYENLAAYALIGCVVYQQVLYGRHSPIGSGNVGFLVRNLCLSGSLLLITCQSRIAQGRSALPLGLLDGQADKQTTVAYLQLASRIMLVLLGLEFITTLGVLGTMMAIPVIVAVLIGYRLEISGIVLFGFYLVHNIINSAFWSVKGAYISQIMQYEFFQTLSIMGGLLLLIMIGPGAISVDEMRSRKAF</sequence>
<dbReference type="Pfam" id="PF02077">
    <property type="entry name" value="SURF4"/>
    <property type="match status" value="1"/>
</dbReference>
<reference evidence="7 8" key="1">
    <citation type="journal article" date="2018" name="Mol. Biol. Evol.">
        <title>Analysis of the draft genome of the red seaweed Gracilariopsis chorda provides insights into genome size evolution in Rhodophyta.</title>
        <authorList>
            <person name="Lee J."/>
            <person name="Yang E.C."/>
            <person name="Graf L."/>
            <person name="Yang J.H."/>
            <person name="Qiu H."/>
            <person name="Zel Zion U."/>
            <person name="Chan C.X."/>
            <person name="Stephens T.G."/>
            <person name="Weber A.P.M."/>
            <person name="Boo G.H."/>
            <person name="Boo S.M."/>
            <person name="Kim K.M."/>
            <person name="Shin Y."/>
            <person name="Jung M."/>
            <person name="Lee S.J."/>
            <person name="Yim H.S."/>
            <person name="Lee J.H."/>
            <person name="Bhattacharya D."/>
            <person name="Yoon H.S."/>
        </authorList>
    </citation>
    <scope>NUCLEOTIDE SEQUENCE [LARGE SCALE GENOMIC DNA]</scope>
    <source>
        <strain evidence="7 8">SKKU-2015</strain>
        <tissue evidence="7">Whole body</tissue>
    </source>
</reference>
<comment type="caution">
    <text evidence="7">The sequence shown here is derived from an EMBL/GenBank/DDBJ whole genome shotgun (WGS) entry which is preliminary data.</text>
</comment>
<dbReference type="OrthoDB" id="7859621at2759"/>